<organism evidence="7 8">
    <name type="scientific">Macrostomum lignano</name>
    <dbReference type="NCBI Taxonomy" id="282301"/>
    <lineage>
        <taxon>Eukaryota</taxon>
        <taxon>Metazoa</taxon>
        <taxon>Spiralia</taxon>
        <taxon>Lophotrochozoa</taxon>
        <taxon>Platyhelminthes</taxon>
        <taxon>Rhabditophora</taxon>
        <taxon>Macrostomorpha</taxon>
        <taxon>Macrostomida</taxon>
        <taxon>Macrostomidae</taxon>
        <taxon>Macrostomum</taxon>
    </lineage>
</organism>
<evidence type="ECO:0000256" key="2">
    <source>
        <dbReference type="ARBA" id="ARBA00022692"/>
    </source>
</evidence>
<proteinExistence type="inferred from homology"/>
<evidence type="ECO:0000313" key="8">
    <source>
        <dbReference type="WBParaSite" id="maker-unitig_25023-snap-gene-0.2-mRNA-1"/>
    </source>
</evidence>
<accession>A0A1I8F8Z0</accession>
<name>A0A1I8F8Z0_9PLAT</name>
<comment type="domain">
    <text evidence="5">The DHHC domain is required for palmitoyltransferase activity.</text>
</comment>
<dbReference type="GO" id="GO:0016020">
    <property type="term" value="C:membrane"/>
    <property type="evidence" value="ECO:0007669"/>
    <property type="project" value="UniProtKB-SubCell"/>
</dbReference>
<dbReference type="WBParaSite" id="maker-unitig_25023-snap-gene-0.2-mRNA-1">
    <property type="protein sequence ID" value="maker-unitig_25023-snap-gene-0.2-mRNA-1"/>
    <property type="gene ID" value="maker-unitig_25023-snap-gene-0.2"/>
</dbReference>
<keyword evidence="4" id="KW-0472">Membrane</keyword>
<dbReference type="EC" id="2.3.1.225" evidence="5"/>
<keyword evidence="3" id="KW-1133">Transmembrane helix</keyword>
<dbReference type="AlphaFoldDB" id="A0A1I8F8Z0"/>
<keyword evidence="7" id="KW-1185">Reference proteome</keyword>
<keyword evidence="5" id="KW-0012">Acyltransferase</keyword>
<dbReference type="Proteomes" id="UP000095280">
    <property type="component" value="Unplaced"/>
</dbReference>
<evidence type="ECO:0000256" key="3">
    <source>
        <dbReference type="ARBA" id="ARBA00022989"/>
    </source>
</evidence>
<protein>
    <recommendedName>
        <fullName evidence="5">Palmitoyltransferase</fullName>
        <ecNumber evidence="5">2.3.1.225</ecNumber>
    </recommendedName>
</protein>
<dbReference type="PROSITE" id="PS50216">
    <property type="entry name" value="DHHC"/>
    <property type="match status" value="1"/>
</dbReference>
<comment type="catalytic activity">
    <reaction evidence="5">
        <text>L-cysteinyl-[protein] + hexadecanoyl-CoA = S-hexadecanoyl-L-cysteinyl-[protein] + CoA</text>
        <dbReference type="Rhea" id="RHEA:36683"/>
        <dbReference type="Rhea" id="RHEA-COMP:10131"/>
        <dbReference type="Rhea" id="RHEA-COMP:11032"/>
        <dbReference type="ChEBI" id="CHEBI:29950"/>
        <dbReference type="ChEBI" id="CHEBI:57287"/>
        <dbReference type="ChEBI" id="CHEBI:57379"/>
        <dbReference type="ChEBI" id="CHEBI:74151"/>
        <dbReference type="EC" id="2.3.1.225"/>
    </reaction>
</comment>
<dbReference type="InterPro" id="IPR001594">
    <property type="entry name" value="Palmitoyltrfase_DHHC"/>
</dbReference>
<keyword evidence="2" id="KW-0812">Transmembrane</keyword>
<dbReference type="PROSITE" id="PS51257">
    <property type="entry name" value="PROKAR_LIPOPROTEIN"/>
    <property type="match status" value="1"/>
</dbReference>
<sequence>MLRDAIPILYHWTTTLIMCSCRCFCCSPACASMPAPALSDPDTCDVCIHRYDHHCVWTNCCIGGLNLRLFSWLPSLSCAASVSTHPGWLSNRWVTWSPLYSHPNGQRYCRLGGDINAGAHQRHGFGLGWLAPNWREVLLPHDPTLVATAVYGSSSSAAASLVEPVFRLLNGAK</sequence>
<evidence type="ECO:0000256" key="1">
    <source>
        <dbReference type="ARBA" id="ARBA00004141"/>
    </source>
</evidence>
<feature type="domain" description="Palmitoyltransferase DHHC" evidence="6">
    <location>
        <begin position="43"/>
        <end position="80"/>
    </location>
</feature>
<comment type="similarity">
    <text evidence="5">Belongs to the DHHC palmitoyltransferase family.</text>
</comment>
<evidence type="ECO:0000259" key="6">
    <source>
        <dbReference type="Pfam" id="PF01529"/>
    </source>
</evidence>
<evidence type="ECO:0000256" key="4">
    <source>
        <dbReference type="ARBA" id="ARBA00023136"/>
    </source>
</evidence>
<evidence type="ECO:0000256" key="5">
    <source>
        <dbReference type="RuleBase" id="RU079119"/>
    </source>
</evidence>
<dbReference type="GO" id="GO:0019706">
    <property type="term" value="F:protein-cysteine S-palmitoyltransferase activity"/>
    <property type="evidence" value="ECO:0007669"/>
    <property type="project" value="UniProtKB-EC"/>
</dbReference>
<reference evidence="8" key="1">
    <citation type="submission" date="2016-11" db="UniProtKB">
        <authorList>
            <consortium name="WormBaseParasite"/>
        </authorList>
    </citation>
    <scope>IDENTIFICATION</scope>
</reference>
<evidence type="ECO:0000313" key="7">
    <source>
        <dbReference type="Proteomes" id="UP000095280"/>
    </source>
</evidence>
<dbReference type="Pfam" id="PF01529">
    <property type="entry name" value="DHHC"/>
    <property type="match status" value="1"/>
</dbReference>
<comment type="subcellular location">
    <subcellularLocation>
        <location evidence="1">Membrane</location>
        <topology evidence="1">Multi-pass membrane protein</topology>
    </subcellularLocation>
</comment>
<keyword evidence="5" id="KW-0808">Transferase</keyword>